<gene>
    <name evidence="10" type="ORF">PB01_20495</name>
</gene>
<dbReference type="Proteomes" id="UP000325517">
    <property type="component" value="Chromosome"/>
</dbReference>
<keyword evidence="4 6" id="KW-0807">Transducer</keyword>
<dbReference type="Pfam" id="PF00015">
    <property type="entry name" value="MCPsignal"/>
    <property type="match status" value="1"/>
</dbReference>
<organism evidence="10 11">
    <name type="scientific">Psychrobacillus glaciei</name>
    <dbReference type="NCBI Taxonomy" id="2283160"/>
    <lineage>
        <taxon>Bacteria</taxon>
        <taxon>Bacillati</taxon>
        <taxon>Bacillota</taxon>
        <taxon>Bacilli</taxon>
        <taxon>Bacillales</taxon>
        <taxon>Bacillaceae</taxon>
        <taxon>Psychrobacillus</taxon>
    </lineage>
</organism>
<keyword evidence="7" id="KW-0812">Transmembrane</keyword>
<dbReference type="KEGG" id="psyo:PB01_20495"/>
<dbReference type="AlphaFoldDB" id="A0A5J6STU7"/>
<keyword evidence="3 7" id="KW-0472">Membrane</keyword>
<dbReference type="Pfam" id="PF12729">
    <property type="entry name" value="4HB_MCP_1"/>
    <property type="match status" value="1"/>
</dbReference>
<dbReference type="Pfam" id="PF00672">
    <property type="entry name" value="HAMP"/>
    <property type="match status" value="1"/>
</dbReference>
<evidence type="ECO:0000256" key="7">
    <source>
        <dbReference type="SAM" id="Phobius"/>
    </source>
</evidence>
<evidence type="ECO:0000256" key="4">
    <source>
        <dbReference type="ARBA" id="ARBA00023224"/>
    </source>
</evidence>
<dbReference type="PANTHER" id="PTHR32089">
    <property type="entry name" value="METHYL-ACCEPTING CHEMOTAXIS PROTEIN MCPB"/>
    <property type="match status" value="1"/>
</dbReference>
<dbReference type="CDD" id="cd06225">
    <property type="entry name" value="HAMP"/>
    <property type="match status" value="1"/>
</dbReference>
<protein>
    <submittedName>
        <fullName evidence="10">Methyl-accepting chemotaxis protein</fullName>
    </submittedName>
</protein>
<dbReference type="PROSITE" id="PS50111">
    <property type="entry name" value="CHEMOTAXIS_TRANSDUC_2"/>
    <property type="match status" value="1"/>
</dbReference>
<name>A0A5J6STU7_9BACI</name>
<dbReference type="EMBL" id="CP031223">
    <property type="protein sequence ID" value="QFG00980.1"/>
    <property type="molecule type" value="Genomic_DNA"/>
</dbReference>
<dbReference type="PROSITE" id="PS50885">
    <property type="entry name" value="HAMP"/>
    <property type="match status" value="1"/>
</dbReference>
<dbReference type="PANTHER" id="PTHR32089:SF112">
    <property type="entry name" value="LYSOZYME-LIKE PROTEIN-RELATED"/>
    <property type="match status" value="1"/>
</dbReference>
<dbReference type="GO" id="GO:0005886">
    <property type="term" value="C:plasma membrane"/>
    <property type="evidence" value="ECO:0007669"/>
    <property type="project" value="UniProtKB-SubCell"/>
</dbReference>
<comment type="subcellular location">
    <subcellularLocation>
        <location evidence="1">Cell membrane</location>
    </subcellularLocation>
</comment>
<proteinExistence type="inferred from homology"/>
<dbReference type="InterPro" id="IPR003660">
    <property type="entry name" value="HAMP_dom"/>
</dbReference>
<dbReference type="InterPro" id="IPR024478">
    <property type="entry name" value="HlyB_4HB_MCP"/>
</dbReference>
<dbReference type="Gene3D" id="1.10.287.950">
    <property type="entry name" value="Methyl-accepting chemotaxis protein"/>
    <property type="match status" value="1"/>
</dbReference>
<evidence type="ECO:0000256" key="5">
    <source>
        <dbReference type="ARBA" id="ARBA00029447"/>
    </source>
</evidence>
<dbReference type="CDD" id="cd11386">
    <property type="entry name" value="MCP_signal"/>
    <property type="match status" value="1"/>
</dbReference>
<keyword evidence="2" id="KW-1003">Cell membrane</keyword>
<evidence type="ECO:0000256" key="1">
    <source>
        <dbReference type="ARBA" id="ARBA00004236"/>
    </source>
</evidence>
<feature type="transmembrane region" description="Helical" evidence="7">
    <location>
        <begin position="192"/>
        <end position="217"/>
    </location>
</feature>
<dbReference type="SUPFAM" id="SSF58104">
    <property type="entry name" value="Methyl-accepting chemotaxis protein (MCP) signaling domain"/>
    <property type="match status" value="1"/>
</dbReference>
<dbReference type="GO" id="GO:0006935">
    <property type="term" value="P:chemotaxis"/>
    <property type="evidence" value="ECO:0007669"/>
    <property type="project" value="InterPro"/>
</dbReference>
<evidence type="ECO:0000256" key="2">
    <source>
        <dbReference type="ARBA" id="ARBA00022475"/>
    </source>
</evidence>
<dbReference type="GO" id="GO:0007165">
    <property type="term" value="P:signal transduction"/>
    <property type="evidence" value="ECO:0007669"/>
    <property type="project" value="UniProtKB-KW"/>
</dbReference>
<dbReference type="SMART" id="SM00304">
    <property type="entry name" value="HAMP"/>
    <property type="match status" value="1"/>
</dbReference>
<dbReference type="InterPro" id="IPR004090">
    <property type="entry name" value="Chemotax_Me-accpt_rcpt"/>
</dbReference>
<evidence type="ECO:0000259" key="9">
    <source>
        <dbReference type="PROSITE" id="PS50885"/>
    </source>
</evidence>
<dbReference type="InterPro" id="IPR004089">
    <property type="entry name" value="MCPsignal_dom"/>
</dbReference>
<sequence length="571" mass="62141">MLAKLRNVRIARKLFTLIFSSIFIFVLIGGTGFYFMGQMSKDSTAMYEDAVLPIKWQAQIRINNRAVDGLALEMLLTSNKNTRSELNEEIKGYINDNEELVVKLENSDLDKKEKKKITQYKEQNEKYVSELNKIVNFAMNGNATVGNTRYQKDVKPIREKLNVIMKELGNDLENNAEALNNNTLKSDTTSKIIILVVFIISLVFSVGLGIVIVRMIVNPLKIIQDLMVQAENGDLTVVGKYHSNDEIGVLTSSFNSMMSRLRELMRLVNGTSEQVAASSEELTASAEESTKASEEVASTIQEVASGAELQVKSTLESTKIVEEMASSIHQIATNAKDISTNALETSRKASDGNEAIQSTIEQMSSINVTVSELSHVVKGLGDRSQDIGNIVEEITSIATQTNLLALNAAIESARAGEYGKGFSVVADEVRKLAEQSAKSAQSISDLIALIQTETKIAVQSMEKTTSEVAGGIEVVHKAGKSFEQIRTSVDDVANQLQDVSAAAQHLSIGSDQVLQAEKLLAEIADEAASGTQNVAASIEEQLASMQEISASAESLANMANSLQEQISRFKV</sequence>
<keyword evidence="7" id="KW-1133">Transmembrane helix</keyword>
<feature type="transmembrane region" description="Helical" evidence="7">
    <location>
        <begin position="14"/>
        <end position="36"/>
    </location>
</feature>
<comment type="similarity">
    <text evidence="5">Belongs to the methyl-accepting chemotaxis (MCP) protein family.</text>
</comment>
<keyword evidence="11" id="KW-1185">Reference proteome</keyword>
<dbReference type="SMART" id="SM00283">
    <property type="entry name" value="MA"/>
    <property type="match status" value="1"/>
</dbReference>
<feature type="domain" description="HAMP" evidence="9">
    <location>
        <begin position="214"/>
        <end position="266"/>
    </location>
</feature>
<dbReference type="PRINTS" id="PR00260">
    <property type="entry name" value="CHEMTRNSDUCR"/>
</dbReference>
<evidence type="ECO:0000259" key="8">
    <source>
        <dbReference type="PROSITE" id="PS50111"/>
    </source>
</evidence>
<evidence type="ECO:0000256" key="6">
    <source>
        <dbReference type="PROSITE-ProRule" id="PRU00284"/>
    </source>
</evidence>
<feature type="domain" description="Methyl-accepting transducer" evidence="8">
    <location>
        <begin position="285"/>
        <end position="521"/>
    </location>
</feature>
<evidence type="ECO:0000313" key="11">
    <source>
        <dbReference type="Proteomes" id="UP000325517"/>
    </source>
</evidence>
<evidence type="ECO:0000313" key="10">
    <source>
        <dbReference type="EMBL" id="QFG00980.1"/>
    </source>
</evidence>
<reference evidence="10 11" key="1">
    <citation type="submission" date="2018-07" db="EMBL/GenBank/DDBJ databases">
        <title>Complete genome sequence of Psychrobacillus sp. PB01, isolated from iceberg, and comparative genome analysis of Psychrobacillus strains.</title>
        <authorList>
            <person name="Lee P.C."/>
        </authorList>
    </citation>
    <scope>NUCLEOTIDE SEQUENCE [LARGE SCALE GENOMIC DNA]</scope>
    <source>
        <strain evidence="10 11">PB01</strain>
    </source>
</reference>
<dbReference type="Gene3D" id="6.10.340.10">
    <property type="match status" value="1"/>
</dbReference>
<accession>A0A5J6STU7</accession>
<evidence type="ECO:0000256" key="3">
    <source>
        <dbReference type="ARBA" id="ARBA00023136"/>
    </source>
</evidence>
<dbReference type="GO" id="GO:0004888">
    <property type="term" value="F:transmembrane signaling receptor activity"/>
    <property type="evidence" value="ECO:0007669"/>
    <property type="project" value="InterPro"/>
</dbReference>